<feature type="domain" description="PAS" evidence="1">
    <location>
        <begin position="31"/>
        <end position="119"/>
    </location>
</feature>
<dbReference type="AlphaFoldDB" id="A0A1I4RWB7"/>
<sequence length="159" mass="17652">MTGFELIRAFAHDATVGVVVTDPMIELPGPTILYANAAFGRLAGRELDAIVGQSPRFMQGRETRRETLDAFHRALAAGERFHSYLTNYRADGTKYRAEIDCRPLRAADGRIENFVSFEREVLRRKGRPAVNAAGRYEPSDESKNVLSGALHALGVFMHS</sequence>
<dbReference type="InterPro" id="IPR035965">
    <property type="entry name" value="PAS-like_dom_sf"/>
</dbReference>
<dbReference type="OrthoDB" id="7991996at2"/>
<dbReference type="EMBL" id="FOTK01000038">
    <property type="protein sequence ID" value="SFM56310.1"/>
    <property type="molecule type" value="Genomic_DNA"/>
</dbReference>
<evidence type="ECO:0000259" key="1">
    <source>
        <dbReference type="Pfam" id="PF13426"/>
    </source>
</evidence>
<dbReference type="NCBIfam" id="TIGR00229">
    <property type="entry name" value="sensory_box"/>
    <property type="match status" value="1"/>
</dbReference>
<name>A0A1I4RWB7_9HYPH</name>
<dbReference type="SUPFAM" id="SSF55785">
    <property type="entry name" value="PYP-like sensor domain (PAS domain)"/>
    <property type="match status" value="1"/>
</dbReference>
<dbReference type="RefSeq" id="WP_092045182.1">
    <property type="nucleotide sequence ID" value="NZ_FOTK01000038.1"/>
</dbReference>
<dbReference type="InterPro" id="IPR000014">
    <property type="entry name" value="PAS"/>
</dbReference>
<dbReference type="STRING" id="582667.SAMN05192568_103818"/>
<accession>A0A1I4RWB7</accession>
<protein>
    <submittedName>
        <fullName evidence="2">PAS domain S-box-containing protein</fullName>
    </submittedName>
</protein>
<keyword evidence="3" id="KW-1185">Reference proteome</keyword>
<dbReference type="Proteomes" id="UP000199048">
    <property type="component" value="Unassembled WGS sequence"/>
</dbReference>
<dbReference type="Pfam" id="PF13426">
    <property type="entry name" value="PAS_9"/>
    <property type="match status" value="1"/>
</dbReference>
<organism evidence="2 3">
    <name type="scientific">Methylobacterium pseudosasicola</name>
    <dbReference type="NCBI Taxonomy" id="582667"/>
    <lineage>
        <taxon>Bacteria</taxon>
        <taxon>Pseudomonadati</taxon>
        <taxon>Pseudomonadota</taxon>
        <taxon>Alphaproteobacteria</taxon>
        <taxon>Hyphomicrobiales</taxon>
        <taxon>Methylobacteriaceae</taxon>
        <taxon>Methylobacterium</taxon>
    </lineage>
</organism>
<dbReference type="Gene3D" id="3.30.450.20">
    <property type="entry name" value="PAS domain"/>
    <property type="match status" value="1"/>
</dbReference>
<evidence type="ECO:0000313" key="2">
    <source>
        <dbReference type="EMBL" id="SFM56310.1"/>
    </source>
</evidence>
<evidence type="ECO:0000313" key="3">
    <source>
        <dbReference type="Proteomes" id="UP000199048"/>
    </source>
</evidence>
<reference evidence="3" key="1">
    <citation type="submission" date="2016-10" db="EMBL/GenBank/DDBJ databases">
        <authorList>
            <person name="Varghese N."/>
            <person name="Submissions S."/>
        </authorList>
    </citation>
    <scope>NUCLEOTIDE SEQUENCE [LARGE SCALE GENOMIC DNA]</scope>
    <source>
        <strain evidence="3">BL36</strain>
    </source>
</reference>
<dbReference type="CDD" id="cd00130">
    <property type="entry name" value="PAS"/>
    <property type="match status" value="1"/>
</dbReference>
<gene>
    <name evidence="2" type="ORF">SAMN05192568_103818</name>
</gene>
<proteinExistence type="predicted"/>